<dbReference type="EMBL" id="MVHV01000016">
    <property type="protein sequence ID" value="ORA80659.1"/>
    <property type="molecule type" value="Genomic_DNA"/>
</dbReference>
<accession>A0ABX3SPE7</accession>
<gene>
    <name evidence="2" type="ORF">BST29_16090</name>
</gene>
<comment type="caution">
    <text evidence="2">The sequence shown here is derived from an EMBL/GenBank/DDBJ whole genome shotgun (WGS) entry which is preliminary data.</text>
</comment>
<reference evidence="2 3" key="1">
    <citation type="submission" date="2017-02" db="EMBL/GenBank/DDBJ databases">
        <title>The new phylogeny of genus Mycobacterium.</title>
        <authorList>
            <person name="Tortoli E."/>
            <person name="Trovato A."/>
            <person name="Cirillo D.M."/>
        </authorList>
    </citation>
    <scope>NUCLEOTIDE SEQUENCE [LARGE SCALE GENOMIC DNA]</scope>
    <source>
        <strain evidence="2 3">IP1130001</strain>
    </source>
</reference>
<keyword evidence="3" id="KW-1185">Reference proteome</keyword>
<proteinExistence type="predicted"/>
<keyword evidence="1" id="KW-0732">Signal</keyword>
<dbReference type="RefSeq" id="WP_083011171.1">
    <property type="nucleotide sequence ID" value="NZ_CP060015.1"/>
</dbReference>
<organism evidence="2 3">
    <name type="scientific">Mycobacterium malmoense</name>
    <dbReference type="NCBI Taxonomy" id="1780"/>
    <lineage>
        <taxon>Bacteria</taxon>
        <taxon>Bacillati</taxon>
        <taxon>Actinomycetota</taxon>
        <taxon>Actinomycetes</taxon>
        <taxon>Mycobacteriales</taxon>
        <taxon>Mycobacteriaceae</taxon>
        <taxon>Mycobacterium</taxon>
    </lineage>
</organism>
<dbReference type="Proteomes" id="UP000243140">
    <property type="component" value="Unassembled WGS sequence"/>
</dbReference>
<sequence length="432" mass="43789">MQQLTALRPLVTASAAALGASLIALTPTITNDIASDLQRGTANIEHHAVQLLSSGTVDPGVVNPIQTWMDLLQTANQSADVLYNQWLNLPAAPALQQVAANWTQYVSDYVGAYQNAANGSVEVFLGSGGLSWPTLTANMFTNLQSGNFIGAFNNISSALFSVQLSVLQPLEGILAIPGYALTNLAAGYSYLTGPGLTYFGEVALAGLPSATLAGMGQGFQNIYDAYAAGDWPAVFTNALNFPGLVTNYFLNGGAQGTEGAYGLLSNPTVTGDIGTVYGILDTILPTLTKDIVAPGAQPVSQGGSLAIGLPALVNQIFNGWPSPAYAVDSLINTIRTYAGVDLFNISDLTSAASVGGFAGLAPEAGLSGLSAGVLSAFDPAAVTNIAGSLGSSLAADVAGSLGSSLGANIAGSLATTLSVDLSTLALHILSAL</sequence>
<protein>
    <recommendedName>
        <fullName evidence="4">PE-PGRS family protein</fullName>
    </recommendedName>
</protein>
<evidence type="ECO:0000256" key="1">
    <source>
        <dbReference type="SAM" id="SignalP"/>
    </source>
</evidence>
<name>A0ABX3SPE7_MYCMA</name>
<feature type="signal peptide" evidence="1">
    <location>
        <begin position="1"/>
        <end position="19"/>
    </location>
</feature>
<evidence type="ECO:0000313" key="3">
    <source>
        <dbReference type="Proteomes" id="UP000243140"/>
    </source>
</evidence>
<evidence type="ECO:0008006" key="4">
    <source>
        <dbReference type="Google" id="ProtNLM"/>
    </source>
</evidence>
<evidence type="ECO:0000313" key="2">
    <source>
        <dbReference type="EMBL" id="ORA80659.1"/>
    </source>
</evidence>
<feature type="chain" id="PRO_5045540071" description="PE-PGRS family protein" evidence="1">
    <location>
        <begin position="20"/>
        <end position="432"/>
    </location>
</feature>